<dbReference type="AlphaFoldDB" id="A0A9P7EB74"/>
<dbReference type="RefSeq" id="XP_041193308.1">
    <property type="nucleotide sequence ID" value="XM_041340119.1"/>
</dbReference>
<dbReference type="OrthoDB" id="2674606at2759"/>
<protein>
    <submittedName>
        <fullName evidence="2">Uncharacterized protein</fullName>
    </submittedName>
</protein>
<name>A0A9P7EB74_9AGAM</name>
<comment type="caution">
    <text evidence="2">The sequence shown here is derived from an EMBL/GenBank/DDBJ whole genome shotgun (WGS) entry which is preliminary data.</text>
</comment>
<evidence type="ECO:0000256" key="1">
    <source>
        <dbReference type="SAM" id="MobiDB-lite"/>
    </source>
</evidence>
<dbReference type="EMBL" id="JABBWG010000015">
    <property type="protein sequence ID" value="KAG1816748.1"/>
    <property type="molecule type" value="Genomic_DNA"/>
</dbReference>
<feature type="region of interest" description="Disordered" evidence="1">
    <location>
        <begin position="239"/>
        <end position="276"/>
    </location>
</feature>
<evidence type="ECO:0000313" key="2">
    <source>
        <dbReference type="EMBL" id="KAG1816748.1"/>
    </source>
</evidence>
<dbReference type="GeneID" id="64634135"/>
<reference evidence="2" key="1">
    <citation type="journal article" date="2020" name="New Phytol.">
        <title>Comparative genomics reveals dynamic genome evolution in host specialist ectomycorrhizal fungi.</title>
        <authorList>
            <person name="Lofgren L.A."/>
            <person name="Nguyen N.H."/>
            <person name="Vilgalys R."/>
            <person name="Ruytinx J."/>
            <person name="Liao H.L."/>
            <person name="Branco S."/>
            <person name="Kuo A."/>
            <person name="LaButti K."/>
            <person name="Lipzen A."/>
            <person name="Andreopoulos W."/>
            <person name="Pangilinan J."/>
            <person name="Riley R."/>
            <person name="Hundley H."/>
            <person name="Na H."/>
            <person name="Barry K."/>
            <person name="Grigoriev I.V."/>
            <person name="Stajich J.E."/>
            <person name="Kennedy P.G."/>
        </authorList>
    </citation>
    <scope>NUCLEOTIDE SEQUENCE</scope>
    <source>
        <strain evidence="2">MN1</strain>
    </source>
</reference>
<proteinExistence type="predicted"/>
<sequence>MDQVVQEVAAHTGTAYMADASLDKIPSDAMEWLENWPEEDVLWPDHPMEQHALSEDEKVELCLAKKECKEILKQWLSWAWLYPRHAHSMKKNRLITYLGGPPHETLDALYTCYLETHCSDDIHDVLGIVQEILQELKEIKDTLVKKETMALYAGESEEIKAKVKEYIHVQKQGHSKEKAELWSDEDQQRNLMKLATIANQFLKGLTDATGLSFSLLIGGPSVKLGGMIDVWSGFTHPTTHLPGNAEEPNSNRPDALPASSMAEDSTEDSRPSPILL</sequence>
<evidence type="ECO:0000313" key="3">
    <source>
        <dbReference type="Proteomes" id="UP000807769"/>
    </source>
</evidence>
<accession>A0A9P7EB74</accession>
<gene>
    <name evidence="2" type="ORF">BJ212DRAFT_1480607</name>
</gene>
<organism evidence="2 3">
    <name type="scientific">Suillus subaureus</name>
    <dbReference type="NCBI Taxonomy" id="48587"/>
    <lineage>
        <taxon>Eukaryota</taxon>
        <taxon>Fungi</taxon>
        <taxon>Dikarya</taxon>
        <taxon>Basidiomycota</taxon>
        <taxon>Agaricomycotina</taxon>
        <taxon>Agaricomycetes</taxon>
        <taxon>Agaricomycetidae</taxon>
        <taxon>Boletales</taxon>
        <taxon>Suillineae</taxon>
        <taxon>Suillaceae</taxon>
        <taxon>Suillus</taxon>
    </lineage>
</organism>
<dbReference type="Proteomes" id="UP000807769">
    <property type="component" value="Unassembled WGS sequence"/>
</dbReference>
<keyword evidence="3" id="KW-1185">Reference proteome</keyword>